<protein>
    <submittedName>
        <fullName evidence="6">Peptidoglycan hydrolase CwlO-like protein</fullName>
    </submittedName>
</protein>
<dbReference type="SUPFAM" id="SSF51261">
    <property type="entry name" value="Duplicated hybrid motif"/>
    <property type="match status" value="1"/>
</dbReference>
<keyword evidence="1" id="KW-0732">Signal</keyword>
<feature type="compositionally biased region" description="Basic and acidic residues" evidence="3">
    <location>
        <begin position="33"/>
        <end position="52"/>
    </location>
</feature>
<dbReference type="PANTHER" id="PTHR21666:SF270">
    <property type="entry name" value="MUREIN HYDROLASE ACTIVATOR ENVC"/>
    <property type="match status" value="1"/>
</dbReference>
<comment type="caution">
    <text evidence="6">The sequence shown here is derived from an EMBL/GenBank/DDBJ whole genome shotgun (WGS) entry which is preliminary data.</text>
</comment>
<feature type="region of interest" description="Disordered" evidence="3">
    <location>
        <begin position="275"/>
        <end position="311"/>
    </location>
</feature>
<gene>
    <name evidence="6" type="ORF">J2X07_001960</name>
</gene>
<sequence length="437" mass="48011">MKRKLVMATLSLSLAFQTYTTYSASAESLSEIKQKQEQNKSNQSKKENELNHNHGQQDTTLQQIETLQSSIEKTAQDIKGKQQSIDLTKANIEQLKKEIGVLEKRIAERDKLLKERVTSMYESGGAVSYLDVLLGSKDFGDFIDRVFALNVIAEQDKTILEEHKKDKMAVEDKKGKVESELTSLNQELKELEGLNQQLSSQKKQKDTLLASLKEEEGHIEKDMMDLQEQNELLAAQEATIKAEIARAKREEEERKKREAAQAAAAAAAAAKAKAEAAARAKSSNSGSSPAPTPTPEPAPAPSYSGHSDFITPTQGIVTSEFGVRSSGMHEGMDISKHGGNVPIVAAASGTVSRSYKSSSYGNVVFLSSYINGQLYTTVYAHMTMRAVSSGQTVSQGQLLGYQGNTGHSFGQHLHFELHRGEWNQAKSNAINPRPYIY</sequence>
<accession>A0ABU1U0H8</accession>
<evidence type="ECO:0000259" key="4">
    <source>
        <dbReference type="Pfam" id="PF01551"/>
    </source>
</evidence>
<organism evidence="6 7">
    <name type="scientific">Fictibacillus barbaricus</name>
    <dbReference type="NCBI Taxonomy" id="182136"/>
    <lineage>
        <taxon>Bacteria</taxon>
        <taxon>Bacillati</taxon>
        <taxon>Bacillota</taxon>
        <taxon>Bacilli</taxon>
        <taxon>Bacillales</taxon>
        <taxon>Fictibacillaceae</taxon>
        <taxon>Fictibacillus</taxon>
    </lineage>
</organism>
<dbReference type="Pfam" id="PF24568">
    <property type="entry name" value="CC_PcsB"/>
    <property type="match status" value="1"/>
</dbReference>
<dbReference type="Gene3D" id="2.70.70.10">
    <property type="entry name" value="Glucose Permease (Domain IIA)"/>
    <property type="match status" value="1"/>
</dbReference>
<keyword evidence="2" id="KW-0175">Coiled coil</keyword>
<feature type="coiled-coil region" evidence="2">
    <location>
        <begin position="78"/>
        <end position="112"/>
    </location>
</feature>
<feature type="region of interest" description="Disordered" evidence="3">
    <location>
        <begin position="33"/>
        <end position="59"/>
    </location>
</feature>
<dbReference type="InterPro" id="IPR016047">
    <property type="entry name" value="M23ase_b-sheet_dom"/>
</dbReference>
<dbReference type="CDD" id="cd12797">
    <property type="entry name" value="M23_peptidase"/>
    <property type="match status" value="1"/>
</dbReference>
<dbReference type="InterPro" id="IPR057309">
    <property type="entry name" value="PcsB_CC"/>
</dbReference>
<proteinExistence type="predicted"/>
<evidence type="ECO:0000313" key="7">
    <source>
        <dbReference type="Proteomes" id="UP001258181"/>
    </source>
</evidence>
<dbReference type="Proteomes" id="UP001258181">
    <property type="component" value="Unassembled WGS sequence"/>
</dbReference>
<feature type="coiled-coil region" evidence="2">
    <location>
        <begin position="160"/>
        <end position="269"/>
    </location>
</feature>
<dbReference type="PANTHER" id="PTHR21666">
    <property type="entry name" value="PEPTIDASE-RELATED"/>
    <property type="match status" value="1"/>
</dbReference>
<feature type="domain" description="M23ase beta-sheet core" evidence="4">
    <location>
        <begin position="328"/>
        <end position="423"/>
    </location>
</feature>
<evidence type="ECO:0000313" key="6">
    <source>
        <dbReference type="EMBL" id="MDR7072974.1"/>
    </source>
</evidence>
<evidence type="ECO:0000259" key="5">
    <source>
        <dbReference type="Pfam" id="PF24568"/>
    </source>
</evidence>
<evidence type="ECO:0000256" key="2">
    <source>
        <dbReference type="SAM" id="Coils"/>
    </source>
</evidence>
<reference evidence="6 7" key="1">
    <citation type="submission" date="2023-07" db="EMBL/GenBank/DDBJ databases">
        <title>Sorghum-associated microbial communities from plants grown in Nebraska, USA.</title>
        <authorList>
            <person name="Schachtman D."/>
        </authorList>
    </citation>
    <scope>NUCLEOTIDE SEQUENCE [LARGE SCALE GENOMIC DNA]</scope>
    <source>
        <strain evidence="6 7">BE211</strain>
    </source>
</reference>
<evidence type="ECO:0000256" key="1">
    <source>
        <dbReference type="ARBA" id="ARBA00022729"/>
    </source>
</evidence>
<feature type="compositionally biased region" description="Pro residues" evidence="3">
    <location>
        <begin position="290"/>
        <end position="300"/>
    </location>
</feature>
<dbReference type="EMBL" id="JAVDWA010000003">
    <property type="protein sequence ID" value="MDR7072974.1"/>
    <property type="molecule type" value="Genomic_DNA"/>
</dbReference>
<dbReference type="Pfam" id="PF01551">
    <property type="entry name" value="Peptidase_M23"/>
    <property type="match status" value="1"/>
</dbReference>
<name>A0ABU1U0H8_9BACL</name>
<dbReference type="InterPro" id="IPR011055">
    <property type="entry name" value="Dup_hybrid_motif"/>
</dbReference>
<feature type="compositionally biased region" description="Low complexity" evidence="3">
    <location>
        <begin position="279"/>
        <end position="289"/>
    </location>
</feature>
<keyword evidence="7" id="KW-1185">Reference proteome</keyword>
<feature type="domain" description="Peptidoglycan hydrolase PcsB coiled-coil" evidence="5">
    <location>
        <begin position="100"/>
        <end position="173"/>
    </location>
</feature>
<dbReference type="RefSeq" id="WP_310258364.1">
    <property type="nucleotide sequence ID" value="NZ_JAVDWA010000003.1"/>
</dbReference>
<evidence type="ECO:0000256" key="3">
    <source>
        <dbReference type="SAM" id="MobiDB-lite"/>
    </source>
</evidence>
<dbReference type="InterPro" id="IPR050570">
    <property type="entry name" value="Cell_wall_metabolism_enzyme"/>
</dbReference>
<dbReference type="Gene3D" id="6.10.250.3150">
    <property type="match status" value="1"/>
</dbReference>